<proteinExistence type="predicted"/>
<dbReference type="RefSeq" id="XP_040759614.1">
    <property type="nucleotide sequence ID" value="XM_040902496.1"/>
</dbReference>
<keyword evidence="2" id="KW-1185">Reference proteome</keyword>
<accession>A0A165BYD6</accession>
<reference evidence="1 2" key="1">
    <citation type="journal article" date="2016" name="Mol. Biol. Evol.">
        <title>Comparative Genomics of Early-Diverging Mushroom-Forming Fungi Provides Insights into the Origins of Lignocellulose Decay Capabilities.</title>
        <authorList>
            <person name="Nagy L.G."/>
            <person name="Riley R."/>
            <person name="Tritt A."/>
            <person name="Adam C."/>
            <person name="Daum C."/>
            <person name="Floudas D."/>
            <person name="Sun H."/>
            <person name="Yadav J.S."/>
            <person name="Pangilinan J."/>
            <person name="Larsson K.H."/>
            <person name="Matsuura K."/>
            <person name="Barry K."/>
            <person name="Labutti K."/>
            <person name="Kuo R."/>
            <person name="Ohm R.A."/>
            <person name="Bhattacharya S.S."/>
            <person name="Shirouzu T."/>
            <person name="Yoshinaga Y."/>
            <person name="Martin F.M."/>
            <person name="Grigoriev I.V."/>
            <person name="Hibbett D.S."/>
        </authorList>
    </citation>
    <scope>NUCLEOTIDE SEQUENCE [LARGE SCALE GENOMIC DNA]</scope>
    <source>
        <strain evidence="1 2">93-53</strain>
    </source>
</reference>
<dbReference type="EMBL" id="KV427658">
    <property type="protein sequence ID" value="KZT01874.1"/>
    <property type="molecule type" value="Genomic_DNA"/>
</dbReference>
<name>A0A165BYD6_9APHY</name>
<gene>
    <name evidence="1" type="ORF">LAESUDRAFT_447501</name>
</gene>
<dbReference type="Proteomes" id="UP000076871">
    <property type="component" value="Unassembled WGS sequence"/>
</dbReference>
<organism evidence="1 2">
    <name type="scientific">Laetiporus sulphureus 93-53</name>
    <dbReference type="NCBI Taxonomy" id="1314785"/>
    <lineage>
        <taxon>Eukaryota</taxon>
        <taxon>Fungi</taxon>
        <taxon>Dikarya</taxon>
        <taxon>Basidiomycota</taxon>
        <taxon>Agaricomycotina</taxon>
        <taxon>Agaricomycetes</taxon>
        <taxon>Polyporales</taxon>
        <taxon>Laetiporus</taxon>
    </lineage>
</organism>
<evidence type="ECO:0000313" key="2">
    <source>
        <dbReference type="Proteomes" id="UP000076871"/>
    </source>
</evidence>
<dbReference type="AlphaFoldDB" id="A0A165BYD6"/>
<protein>
    <submittedName>
        <fullName evidence="1">Uncharacterized protein</fullName>
    </submittedName>
</protein>
<dbReference type="InParanoid" id="A0A165BYD6"/>
<dbReference type="GeneID" id="63819527"/>
<evidence type="ECO:0000313" key="1">
    <source>
        <dbReference type="EMBL" id="KZT01874.1"/>
    </source>
</evidence>
<sequence>MSRKRTSSHRRKVIHLFRSCVHAALLASPFVSRASLEQWPSVLTSQAEQVPMELLGNACCCRCRVGSLMDTCGMRVEIGSVCQVVPSSLIGLYVFFRLAIDSQNV</sequence>